<dbReference type="OrthoDB" id="9790727at2"/>
<dbReference type="Gene3D" id="2.70.98.10">
    <property type="match status" value="1"/>
</dbReference>
<dbReference type="InterPro" id="IPR008183">
    <property type="entry name" value="Aldose_1/G6P_1-epimerase"/>
</dbReference>
<evidence type="ECO:0000256" key="3">
    <source>
        <dbReference type="ARBA" id="ARBA00023235"/>
    </source>
</evidence>
<organism evidence="6 7">
    <name type="scientific">BD1-7 clade bacterium</name>
    <dbReference type="NCBI Taxonomy" id="2029982"/>
    <lineage>
        <taxon>Bacteria</taxon>
        <taxon>Pseudomonadati</taxon>
        <taxon>Pseudomonadota</taxon>
        <taxon>Gammaproteobacteria</taxon>
        <taxon>Cellvibrionales</taxon>
        <taxon>Spongiibacteraceae</taxon>
        <taxon>BD1-7 clade</taxon>
    </lineage>
</organism>
<evidence type="ECO:0000256" key="2">
    <source>
        <dbReference type="ARBA" id="ARBA00005866"/>
    </source>
</evidence>
<dbReference type="PANTHER" id="PTHR11122">
    <property type="entry name" value="APOSPORY-ASSOCIATED PROTEIN C-RELATED"/>
    <property type="match status" value="1"/>
</dbReference>
<dbReference type="CDD" id="cd09020">
    <property type="entry name" value="D-hex-6-P-epi_like"/>
    <property type="match status" value="1"/>
</dbReference>
<dbReference type="GO" id="GO:0030246">
    <property type="term" value="F:carbohydrate binding"/>
    <property type="evidence" value="ECO:0007669"/>
    <property type="project" value="UniProtKB-UniRule"/>
</dbReference>
<dbReference type="InterPro" id="IPR025532">
    <property type="entry name" value="G6P_1-epimerase"/>
</dbReference>
<dbReference type="InterPro" id="IPR014718">
    <property type="entry name" value="GH-type_carb-bd"/>
</dbReference>
<proteinExistence type="inferred from homology"/>
<dbReference type="GO" id="GO:0047938">
    <property type="term" value="F:glucose-6-phosphate 1-epimerase activity"/>
    <property type="evidence" value="ECO:0007669"/>
    <property type="project" value="UniProtKB-UniRule"/>
</dbReference>
<dbReference type="GO" id="GO:0005975">
    <property type="term" value="P:carbohydrate metabolic process"/>
    <property type="evidence" value="ECO:0007669"/>
    <property type="project" value="InterPro"/>
</dbReference>
<protein>
    <recommendedName>
        <fullName evidence="4">Putative glucose-6-phosphate 1-epimerase</fullName>
        <ecNumber evidence="4">5.1.3.15</ecNumber>
    </recommendedName>
</protein>
<sequence>MIKQSRQQLEQQFADIAAVTIEQAPNTADDTQLLLRINHPTCRALISIQGAQILSFAPTDGSDWLWLSKHADFTPGAAIRGGIPVCLPWFGVNRQSPDLPKHGVARNQPWQLVDLTETPECICLIWRLDHVADHLFGHDFRAELTIDMGKQLSLSLTIKHLGSTAAAYSFALHSYLRANACDAEVSGLDGNTYLDNTQGLTPQTQHGDIVFDGEIDRVYANTRQAQILHTASPCVIEGDGCPTCIVWNPGKQLGLTMADVQTGWQDYVCVERGAAFDDEVTLAPQTALTATMTLKQL</sequence>
<keyword evidence="3 4" id="KW-0413">Isomerase</keyword>
<evidence type="ECO:0000313" key="7">
    <source>
        <dbReference type="Proteomes" id="UP000434580"/>
    </source>
</evidence>
<dbReference type="EC" id="5.1.3.15" evidence="4"/>
<evidence type="ECO:0000313" key="6">
    <source>
        <dbReference type="EMBL" id="CAA0084962.1"/>
    </source>
</evidence>
<evidence type="ECO:0000256" key="5">
    <source>
        <dbReference type="PIRSR" id="PIRSR016020-1"/>
    </source>
</evidence>
<comment type="similarity">
    <text evidence="2 4">Belongs to the glucose-6-phosphate 1-epimerase family.</text>
</comment>
<comment type="catalytic activity">
    <reaction evidence="1">
        <text>alpha-D-glucose 6-phosphate = beta-D-glucose 6-phosphate</text>
        <dbReference type="Rhea" id="RHEA:16249"/>
        <dbReference type="ChEBI" id="CHEBI:58225"/>
        <dbReference type="ChEBI" id="CHEBI:58247"/>
        <dbReference type="EC" id="5.1.3.15"/>
    </reaction>
</comment>
<feature type="active site" evidence="5">
    <location>
        <position position="173"/>
    </location>
</feature>
<dbReference type="InterPro" id="IPR011013">
    <property type="entry name" value="Gal_mutarotase_sf_dom"/>
</dbReference>
<evidence type="ECO:0000256" key="1">
    <source>
        <dbReference type="ARBA" id="ARBA00001096"/>
    </source>
</evidence>
<dbReference type="AlphaFoldDB" id="A0A5S9MPL5"/>
<dbReference type="PIRSF" id="PIRSF016020">
    <property type="entry name" value="PHexose_mutarotase"/>
    <property type="match status" value="1"/>
</dbReference>
<feature type="active site" evidence="5">
    <location>
        <position position="271"/>
    </location>
</feature>
<dbReference type="EMBL" id="CACSII010000001">
    <property type="protein sequence ID" value="CAA0084962.1"/>
    <property type="molecule type" value="Genomic_DNA"/>
</dbReference>
<reference evidence="6 7" key="1">
    <citation type="submission" date="2019-11" db="EMBL/GenBank/DDBJ databases">
        <authorList>
            <person name="Holert J."/>
        </authorList>
    </citation>
    <scope>NUCLEOTIDE SEQUENCE [LARGE SCALE GENOMIC DNA]</scope>
    <source>
        <strain evidence="6">BC5_2</strain>
    </source>
</reference>
<gene>
    <name evidence="6" type="primary">yeaD</name>
    <name evidence="6" type="ORF">DPBNPPHM_00804</name>
</gene>
<dbReference type="Pfam" id="PF01263">
    <property type="entry name" value="Aldose_epim"/>
    <property type="match status" value="1"/>
</dbReference>
<evidence type="ECO:0000256" key="4">
    <source>
        <dbReference type="PIRNR" id="PIRNR016020"/>
    </source>
</evidence>
<dbReference type="PANTHER" id="PTHR11122:SF13">
    <property type="entry name" value="GLUCOSE-6-PHOSPHATE 1-EPIMERASE"/>
    <property type="match status" value="1"/>
</dbReference>
<name>A0A5S9MPL5_9GAMM</name>
<accession>A0A5S9MPL5</accession>
<dbReference type="Proteomes" id="UP000434580">
    <property type="component" value="Unassembled WGS sequence"/>
</dbReference>
<dbReference type="SUPFAM" id="SSF74650">
    <property type="entry name" value="Galactose mutarotase-like"/>
    <property type="match status" value="1"/>
</dbReference>